<protein>
    <submittedName>
        <fullName evidence="2">Uncharacterized protein</fullName>
    </submittedName>
</protein>
<keyword evidence="3" id="KW-1185">Reference proteome</keyword>
<evidence type="ECO:0000256" key="1">
    <source>
        <dbReference type="SAM" id="MobiDB-lite"/>
    </source>
</evidence>
<sequence length="320" mass="34905">MGQSNSQPTTPRGPPPRPKEPPSAKLLSSLGPQGPTYNQPSNRVLPDALPDIKDVKLRPVSQELSQYHPDFKDIFQNEDNNGNNIEEYDKQHIANGNLQNGDPSIMNNGIPNGNGSIYSDIGNSVLNGDLRMRPQSMVVTSSGKVKGHRRQVSATSSLYTRENTIIEDPAESLEQRGKIDPISMDTSFTSQVSIPVKNSFDLDRSYNLTYAQLAEARRNRTLLELEKKTGRKIEDLSTDLAEFSNEGNDFTRQPSTRSAKSEASAKSSASVDTGLKKKKRAPPPPTQQPPPPPTSPFSSSSRAPMLSTRSSSNPAPPTPV</sequence>
<dbReference type="Proteomes" id="UP001186944">
    <property type="component" value="Unassembled WGS sequence"/>
</dbReference>
<proteinExistence type="predicted"/>
<comment type="caution">
    <text evidence="2">The sequence shown here is derived from an EMBL/GenBank/DDBJ whole genome shotgun (WGS) entry which is preliminary data.</text>
</comment>
<gene>
    <name evidence="2" type="ORF">FSP39_017562</name>
</gene>
<feature type="compositionally biased region" description="Pro residues" evidence="1">
    <location>
        <begin position="282"/>
        <end position="295"/>
    </location>
</feature>
<accession>A0AA88YDT9</accession>
<dbReference type="AlphaFoldDB" id="A0AA88YDT9"/>
<organism evidence="2 3">
    <name type="scientific">Pinctada imbricata</name>
    <name type="common">Atlantic pearl-oyster</name>
    <name type="synonym">Pinctada martensii</name>
    <dbReference type="NCBI Taxonomy" id="66713"/>
    <lineage>
        <taxon>Eukaryota</taxon>
        <taxon>Metazoa</taxon>
        <taxon>Spiralia</taxon>
        <taxon>Lophotrochozoa</taxon>
        <taxon>Mollusca</taxon>
        <taxon>Bivalvia</taxon>
        <taxon>Autobranchia</taxon>
        <taxon>Pteriomorphia</taxon>
        <taxon>Pterioida</taxon>
        <taxon>Pterioidea</taxon>
        <taxon>Pteriidae</taxon>
        <taxon>Pinctada</taxon>
    </lineage>
</organism>
<evidence type="ECO:0000313" key="2">
    <source>
        <dbReference type="EMBL" id="KAK3103225.1"/>
    </source>
</evidence>
<feature type="compositionally biased region" description="Low complexity" evidence="1">
    <location>
        <begin position="261"/>
        <end position="270"/>
    </location>
</feature>
<evidence type="ECO:0000313" key="3">
    <source>
        <dbReference type="Proteomes" id="UP001186944"/>
    </source>
</evidence>
<dbReference type="EMBL" id="VSWD01000005">
    <property type="protein sequence ID" value="KAK3103225.1"/>
    <property type="molecule type" value="Genomic_DNA"/>
</dbReference>
<feature type="region of interest" description="Disordered" evidence="1">
    <location>
        <begin position="1"/>
        <end position="47"/>
    </location>
</feature>
<reference evidence="2" key="1">
    <citation type="submission" date="2019-08" db="EMBL/GenBank/DDBJ databases">
        <title>The improved chromosome-level genome for the pearl oyster Pinctada fucata martensii using PacBio sequencing and Hi-C.</title>
        <authorList>
            <person name="Zheng Z."/>
        </authorList>
    </citation>
    <scope>NUCLEOTIDE SEQUENCE</scope>
    <source>
        <strain evidence="2">ZZ-2019</strain>
        <tissue evidence="2">Adductor muscle</tissue>
    </source>
</reference>
<feature type="region of interest" description="Disordered" evidence="1">
    <location>
        <begin position="244"/>
        <end position="320"/>
    </location>
</feature>
<feature type="compositionally biased region" description="Polar residues" evidence="1">
    <location>
        <begin position="245"/>
        <end position="257"/>
    </location>
</feature>
<name>A0AA88YDT9_PINIB</name>